<comment type="function">
    <text evidence="7">Part of a heterotetrameric complex that catalyzes the two-step biosynthesis of anthranilate, an intermediate in the biosynthesis of L-tryptophan. In the first step, the glutamine-binding beta subunit (TrpG) of anthranilate synthase (AS) provides the glutamine amidotransferase activity which generates ammonia as a substrate that, along with chorismate, is used in the second step, catalyzed by the large alpha subunit of AS (TrpE) to produce anthranilate. In the absence of TrpG, TrpE can synthesize anthranilate directly from chorismate and high concentrations of ammonia.</text>
</comment>
<comment type="cofactor">
    <cofactor evidence="1">
        <name>Mg(2+)</name>
        <dbReference type="ChEBI" id="CHEBI:18420"/>
    </cofactor>
</comment>
<evidence type="ECO:0000313" key="11">
    <source>
        <dbReference type="EMBL" id="HIS32818.1"/>
    </source>
</evidence>
<dbReference type="GO" id="GO:0046872">
    <property type="term" value="F:metal ion binding"/>
    <property type="evidence" value="ECO:0007669"/>
    <property type="project" value="UniProtKB-KW"/>
</dbReference>
<dbReference type="PANTHER" id="PTHR11236:SF48">
    <property type="entry name" value="ISOCHORISMATE SYNTHASE MENF"/>
    <property type="match status" value="1"/>
</dbReference>
<proteinExistence type="predicted"/>
<dbReference type="GO" id="GO:0000162">
    <property type="term" value="P:L-tryptophan biosynthetic process"/>
    <property type="evidence" value="ECO:0007669"/>
    <property type="project" value="TreeGrafter"/>
</dbReference>
<evidence type="ECO:0000256" key="8">
    <source>
        <dbReference type="ARBA" id="ARBA00047683"/>
    </source>
</evidence>
<evidence type="ECO:0000313" key="12">
    <source>
        <dbReference type="Proteomes" id="UP000823935"/>
    </source>
</evidence>
<reference evidence="11" key="2">
    <citation type="journal article" date="2021" name="PeerJ">
        <title>Extensive microbial diversity within the chicken gut microbiome revealed by metagenomics and culture.</title>
        <authorList>
            <person name="Gilroy R."/>
            <person name="Ravi A."/>
            <person name="Getino M."/>
            <person name="Pursley I."/>
            <person name="Horton D.L."/>
            <person name="Alikhan N.F."/>
            <person name="Baker D."/>
            <person name="Gharbi K."/>
            <person name="Hall N."/>
            <person name="Watson M."/>
            <person name="Adriaenssens E.M."/>
            <person name="Foster-Nyarko E."/>
            <person name="Jarju S."/>
            <person name="Secka A."/>
            <person name="Antonio M."/>
            <person name="Oren A."/>
            <person name="Chaudhuri R.R."/>
            <person name="La Ragione R."/>
            <person name="Hildebrand F."/>
            <person name="Pallen M.J."/>
        </authorList>
    </citation>
    <scope>NUCLEOTIDE SEQUENCE</scope>
    <source>
        <strain evidence="11">CHK190-19873</strain>
    </source>
</reference>
<reference evidence="11" key="1">
    <citation type="submission" date="2020-10" db="EMBL/GenBank/DDBJ databases">
        <authorList>
            <person name="Gilroy R."/>
        </authorList>
    </citation>
    <scope>NUCLEOTIDE SEQUENCE</scope>
    <source>
        <strain evidence="11">CHK190-19873</strain>
    </source>
</reference>
<name>A0A9D1EVT1_9FIRM</name>
<keyword evidence="5" id="KW-0460">Magnesium</keyword>
<dbReference type="InterPro" id="IPR005801">
    <property type="entry name" value="ADC_synthase"/>
</dbReference>
<dbReference type="InterPro" id="IPR006805">
    <property type="entry name" value="Anth_synth_I_N"/>
</dbReference>
<comment type="subunit">
    <text evidence="2">Heterotetramer consisting of two non-identical subunits: a beta subunit (TrpG) and a large alpha subunit (TrpE).</text>
</comment>
<dbReference type="GO" id="GO:0004049">
    <property type="term" value="F:anthranilate synthase activity"/>
    <property type="evidence" value="ECO:0007669"/>
    <property type="project" value="UniProtKB-EC"/>
</dbReference>
<dbReference type="PANTHER" id="PTHR11236">
    <property type="entry name" value="AMINOBENZOATE/ANTHRANILATE SYNTHASE"/>
    <property type="match status" value="1"/>
</dbReference>
<evidence type="ECO:0000256" key="7">
    <source>
        <dbReference type="ARBA" id="ARBA00025634"/>
    </source>
</evidence>
<evidence type="ECO:0000256" key="2">
    <source>
        <dbReference type="ARBA" id="ARBA00011575"/>
    </source>
</evidence>
<keyword evidence="4" id="KW-0479">Metal-binding</keyword>
<dbReference type="Pfam" id="PF04715">
    <property type="entry name" value="Anth_synt_I_N"/>
    <property type="match status" value="1"/>
</dbReference>
<comment type="catalytic activity">
    <reaction evidence="8">
        <text>chorismate + L-glutamine = anthranilate + pyruvate + L-glutamate + H(+)</text>
        <dbReference type="Rhea" id="RHEA:21732"/>
        <dbReference type="ChEBI" id="CHEBI:15361"/>
        <dbReference type="ChEBI" id="CHEBI:15378"/>
        <dbReference type="ChEBI" id="CHEBI:16567"/>
        <dbReference type="ChEBI" id="CHEBI:29748"/>
        <dbReference type="ChEBI" id="CHEBI:29985"/>
        <dbReference type="ChEBI" id="CHEBI:58359"/>
        <dbReference type="EC" id="4.1.3.27"/>
    </reaction>
</comment>
<dbReference type="InterPro" id="IPR019999">
    <property type="entry name" value="Anth_synth_I-like"/>
</dbReference>
<dbReference type="PRINTS" id="PR00095">
    <property type="entry name" value="ANTSNTHASEI"/>
</dbReference>
<gene>
    <name evidence="11" type="ORF">IAB44_14930</name>
</gene>
<evidence type="ECO:0000256" key="1">
    <source>
        <dbReference type="ARBA" id="ARBA00001946"/>
    </source>
</evidence>
<accession>A0A9D1EVT1</accession>
<dbReference type="Proteomes" id="UP000823935">
    <property type="component" value="Unassembled WGS sequence"/>
</dbReference>
<evidence type="ECO:0000256" key="5">
    <source>
        <dbReference type="ARBA" id="ARBA00022842"/>
    </source>
</evidence>
<dbReference type="Pfam" id="PF00425">
    <property type="entry name" value="Chorismate_bind"/>
    <property type="match status" value="1"/>
</dbReference>
<dbReference type="AlphaFoldDB" id="A0A9D1EVT1"/>
<evidence type="ECO:0000256" key="6">
    <source>
        <dbReference type="ARBA" id="ARBA00023239"/>
    </source>
</evidence>
<feature type="domain" description="Anthranilate synthase component I N-terminal" evidence="10">
    <location>
        <begin position="29"/>
        <end position="190"/>
    </location>
</feature>
<evidence type="ECO:0000259" key="9">
    <source>
        <dbReference type="Pfam" id="PF00425"/>
    </source>
</evidence>
<keyword evidence="6" id="KW-0456">Lyase</keyword>
<sequence length="536" mass="59902">MQPTLEETRQFMEQGEYRVIPFSREIPADLCTPIQVLAILKNAGNHCFLLESMEDSRRWGRYSFLGYDPKLLITCENGQLAVEKVFAGGETEGKGCAGEQRTEKGCRRSVFHTERPQEKIREILREYRAPALPNLPSLAGGLVGYFAYDSIKYSELSLKLDARDQEGFKDLDLMLFDKIIAFDHLKQKMRLICNKKIRPGLSPGELREDAKKELDAMERLLRNGEARIPAGRLTSPFRALFDEEAYCAMVEKAKHYIYEGDIFQVVLSNRLEADFEGSLFNAYRHMRVNNPSPYMFYFSGSSVEIAGASPETLVKLENGVLHTFPLAGTRPRGKDAPEDAALEKELLADEKERAEHNMLVDLGRNDLGRISEFGSVQVERYMDVVKYSHVMHLASVVRGEIRPDRDALDAVAAVLPAGTLSGAPKIRACQIINELENNKRGIYGGAIGYLDFTGNMDTCIAIRIAFQKNGRVFVRSGAGIVADSVPQKEYRECINKAQAVVDALGYNSAQACADRKNVIQDRFGEDGRGGDNDSAD</sequence>
<dbReference type="SUPFAM" id="SSF56322">
    <property type="entry name" value="ADC synthase"/>
    <property type="match status" value="1"/>
</dbReference>
<comment type="caution">
    <text evidence="11">The sequence shown here is derived from an EMBL/GenBank/DDBJ whole genome shotgun (WGS) entry which is preliminary data.</text>
</comment>
<protein>
    <recommendedName>
        <fullName evidence="3">Anthranilate synthase component 1</fullName>
    </recommendedName>
</protein>
<organism evidence="11 12">
    <name type="scientific">Candidatus Limivivens intestinipullorum</name>
    <dbReference type="NCBI Taxonomy" id="2840858"/>
    <lineage>
        <taxon>Bacteria</taxon>
        <taxon>Bacillati</taxon>
        <taxon>Bacillota</taxon>
        <taxon>Clostridia</taxon>
        <taxon>Lachnospirales</taxon>
        <taxon>Lachnospiraceae</taxon>
        <taxon>Lachnospiraceae incertae sedis</taxon>
        <taxon>Candidatus Limivivens</taxon>
    </lineage>
</organism>
<feature type="domain" description="Chorismate-utilising enzyme C-terminal" evidence="9">
    <location>
        <begin position="243"/>
        <end position="496"/>
    </location>
</feature>
<dbReference type="EMBL" id="DVIQ01000103">
    <property type="protein sequence ID" value="HIS32818.1"/>
    <property type="molecule type" value="Genomic_DNA"/>
</dbReference>
<evidence type="ECO:0000256" key="4">
    <source>
        <dbReference type="ARBA" id="ARBA00022723"/>
    </source>
</evidence>
<dbReference type="Gene3D" id="3.60.120.10">
    <property type="entry name" value="Anthranilate synthase"/>
    <property type="match status" value="1"/>
</dbReference>
<evidence type="ECO:0000256" key="3">
    <source>
        <dbReference type="ARBA" id="ARBA00020653"/>
    </source>
</evidence>
<dbReference type="InterPro" id="IPR015890">
    <property type="entry name" value="Chorismate_C"/>
</dbReference>
<evidence type="ECO:0000259" key="10">
    <source>
        <dbReference type="Pfam" id="PF04715"/>
    </source>
</evidence>